<sequence>MPQSRLDPVTSKRFLTVSATTAADIDEAVESAEKAFCGVQATTLLAERRSFLHKLADLIEWDVEKSALLEAIDVMVLFNEYRGTRYFSSD</sequence>
<accession>A0ACC3AET7</accession>
<reference evidence="1" key="1">
    <citation type="submission" date="2022-10" db="EMBL/GenBank/DDBJ databases">
        <title>Culturing micro-colonial fungi from biological soil crusts in the Mojave desert and describing Neophaeococcomyces mojavensis, and introducing the new genera and species Taxawa tesnikishii.</title>
        <authorList>
            <person name="Kurbessoian T."/>
            <person name="Stajich J.E."/>
        </authorList>
    </citation>
    <scope>NUCLEOTIDE SEQUENCE</scope>
    <source>
        <strain evidence="1">JES_112</strain>
    </source>
</reference>
<dbReference type="EMBL" id="JAPDRQ010000028">
    <property type="protein sequence ID" value="KAJ9660759.1"/>
    <property type="molecule type" value="Genomic_DNA"/>
</dbReference>
<organism evidence="1 2">
    <name type="scientific">Neophaeococcomyces mojaviensis</name>
    <dbReference type="NCBI Taxonomy" id="3383035"/>
    <lineage>
        <taxon>Eukaryota</taxon>
        <taxon>Fungi</taxon>
        <taxon>Dikarya</taxon>
        <taxon>Ascomycota</taxon>
        <taxon>Pezizomycotina</taxon>
        <taxon>Eurotiomycetes</taxon>
        <taxon>Chaetothyriomycetidae</taxon>
        <taxon>Chaetothyriales</taxon>
        <taxon>Chaetothyriales incertae sedis</taxon>
        <taxon>Neophaeococcomyces</taxon>
    </lineage>
</organism>
<name>A0ACC3AET7_9EURO</name>
<keyword evidence="2" id="KW-1185">Reference proteome</keyword>
<proteinExistence type="predicted"/>
<evidence type="ECO:0000313" key="1">
    <source>
        <dbReference type="EMBL" id="KAJ9660759.1"/>
    </source>
</evidence>
<dbReference type="Proteomes" id="UP001172386">
    <property type="component" value="Unassembled WGS sequence"/>
</dbReference>
<evidence type="ECO:0000313" key="2">
    <source>
        <dbReference type="Proteomes" id="UP001172386"/>
    </source>
</evidence>
<gene>
    <name evidence="1" type="ORF">H2198_002298</name>
</gene>
<comment type="caution">
    <text evidence="1">The sequence shown here is derived from an EMBL/GenBank/DDBJ whole genome shotgun (WGS) entry which is preliminary data.</text>
</comment>
<protein>
    <submittedName>
        <fullName evidence="1">Uncharacterized protein</fullName>
    </submittedName>
</protein>